<dbReference type="PROSITE" id="PS51355">
    <property type="entry name" value="GLUTATHIONE_PEROXID_3"/>
    <property type="match status" value="1"/>
</dbReference>
<dbReference type="GO" id="GO:0006979">
    <property type="term" value="P:response to oxidative stress"/>
    <property type="evidence" value="ECO:0007669"/>
    <property type="project" value="InterPro"/>
</dbReference>
<comment type="similarity">
    <text evidence="1">Belongs to the glutathione peroxidase family.</text>
</comment>
<name>A0AAV5KT58_9ROSI</name>
<dbReference type="GO" id="GO:0005829">
    <property type="term" value="C:cytosol"/>
    <property type="evidence" value="ECO:0007669"/>
    <property type="project" value="TreeGrafter"/>
</dbReference>
<dbReference type="PANTHER" id="PTHR11592:SF17">
    <property type="entry name" value="GLUTATHIONE PEROXIDASE 5-RELATED"/>
    <property type="match status" value="1"/>
</dbReference>
<sequence length="173" mass="19977">MRAFESLPQRSIHECTVKDYGGEDVDLSIYKGKVLLVDSVASKCGFTYANYNQLTEVHNKYQGRASAEEDTSEKLKCEYKIIVWRLHFMDSCLIDKHCNKYFWFDIITADGFFLFMQNQSIDLGISLKSVSKARAWRKPRGTRICMHKGYKAEYPIFQKEVGHFDLNGSSSLC</sequence>
<keyword evidence="3" id="KW-0560">Oxidoreductase</keyword>
<evidence type="ECO:0000313" key="4">
    <source>
        <dbReference type="EMBL" id="GKV27834.1"/>
    </source>
</evidence>
<dbReference type="SUPFAM" id="SSF52833">
    <property type="entry name" value="Thioredoxin-like"/>
    <property type="match status" value="1"/>
</dbReference>
<proteinExistence type="inferred from homology"/>
<dbReference type="Pfam" id="PF00255">
    <property type="entry name" value="GSHPx"/>
    <property type="match status" value="1"/>
</dbReference>
<dbReference type="PANTHER" id="PTHR11592">
    <property type="entry name" value="GLUTATHIONE PEROXIDASE"/>
    <property type="match status" value="1"/>
</dbReference>
<dbReference type="Gene3D" id="3.40.30.10">
    <property type="entry name" value="Glutaredoxin"/>
    <property type="match status" value="1"/>
</dbReference>
<dbReference type="InterPro" id="IPR036249">
    <property type="entry name" value="Thioredoxin-like_sf"/>
</dbReference>
<dbReference type="EMBL" id="BPVZ01000077">
    <property type="protein sequence ID" value="GKV27834.1"/>
    <property type="molecule type" value="Genomic_DNA"/>
</dbReference>
<organism evidence="4 5">
    <name type="scientific">Rubroshorea leprosula</name>
    <dbReference type="NCBI Taxonomy" id="152421"/>
    <lineage>
        <taxon>Eukaryota</taxon>
        <taxon>Viridiplantae</taxon>
        <taxon>Streptophyta</taxon>
        <taxon>Embryophyta</taxon>
        <taxon>Tracheophyta</taxon>
        <taxon>Spermatophyta</taxon>
        <taxon>Magnoliopsida</taxon>
        <taxon>eudicotyledons</taxon>
        <taxon>Gunneridae</taxon>
        <taxon>Pentapetalae</taxon>
        <taxon>rosids</taxon>
        <taxon>malvids</taxon>
        <taxon>Malvales</taxon>
        <taxon>Dipterocarpaceae</taxon>
        <taxon>Rubroshorea</taxon>
    </lineage>
</organism>
<evidence type="ECO:0000256" key="1">
    <source>
        <dbReference type="ARBA" id="ARBA00006926"/>
    </source>
</evidence>
<reference evidence="4 5" key="1">
    <citation type="journal article" date="2021" name="Commun. Biol.">
        <title>The genome of Shorea leprosula (Dipterocarpaceae) highlights the ecological relevance of drought in aseasonal tropical rainforests.</title>
        <authorList>
            <person name="Ng K.K.S."/>
            <person name="Kobayashi M.J."/>
            <person name="Fawcett J.A."/>
            <person name="Hatakeyama M."/>
            <person name="Paape T."/>
            <person name="Ng C.H."/>
            <person name="Ang C.C."/>
            <person name="Tnah L.H."/>
            <person name="Lee C.T."/>
            <person name="Nishiyama T."/>
            <person name="Sese J."/>
            <person name="O'Brien M.J."/>
            <person name="Copetti D."/>
            <person name="Mohd Noor M.I."/>
            <person name="Ong R.C."/>
            <person name="Putra M."/>
            <person name="Sireger I.Z."/>
            <person name="Indrioko S."/>
            <person name="Kosugi Y."/>
            <person name="Izuno A."/>
            <person name="Isagi Y."/>
            <person name="Lee S.L."/>
            <person name="Shimizu K.K."/>
        </authorList>
    </citation>
    <scope>NUCLEOTIDE SEQUENCE [LARGE SCALE GENOMIC DNA]</scope>
    <source>
        <strain evidence="4">214</strain>
    </source>
</reference>
<gene>
    <name evidence="4" type="ORF">SLEP1_g36958</name>
</gene>
<keyword evidence="2" id="KW-0575">Peroxidase</keyword>
<dbReference type="AlphaFoldDB" id="A0AAV5KT58"/>
<dbReference type="InterPro" id="IPR000889">
    <property type="entry name" value="Glutathione_peroxidase"/>
</dbReference>
<protein>
    <recommendedName>
        <fullName evidence="6">Glutathione peroxidase</fullName>
    </recommendedName>
</protein>
<comment type="caution">
    <text evidence="4">The sequence shown here is derived from an EMBL/GenBank/DDBJ whole genome shotgun (WGS) entry which is preliminary data.</text>
</comment>
<evidence type="ECO:0000256" key="3">
    <source>
        <dbReference type="ARBA" id="ARBA00023002"/>
    </source>
</evidence>
<keyword evidence="5" id="KW-1185">Reference proteome</keyword>
<accession>A0AAV5KT58</accession>
<evidence type="ECO:0000313" key="5">
    <source>
        <dbReference type="Proteomes" id="UP001054252"/>
    </source>
</evidence>
<evidence type="ECO:0008006" key="6">
    <source>
        <dbReference type="Google" id="ProtNLM"/>
    </source>
</evidence>
<dbReference type="GO" id="GO:0004601">
    <property type="term" value="F:peroxidase activity"/>
    <property type="evidence" value="ECO:0007669"/>
    <property type="project" value="UniProtKB-KW"/>
</dbReference>
<evidence type="ECO:0000256" key="2">
    <source>
        <dbReference type="ARBA" id="ARBA00022559"/>
    </source>
</evidence>
<dbReference type="Proteomes" id="UP001054252">
    <property type="component" value="Unassembled WGS sequence"/>
</dbReference>